<evidence type="ECO:0000259" key="7">
    <source>
        <dbReference type="SMART" id="SM00822"/>
    </source>
</evidence>
<comment type="catalytic activity">
    <reaction evidence="6">
        <text>a (3R)-hydroxyacyl-[ACP] + NADP(+) = a 3-oxoacyl-[ACP] + NADPH + H(+)</text>
        <dbReference type="Rhea" id="RHEA:17397"/>
        <dbReference type="Rhea" id="RHEA-COMP:9916"/>
        <dbReference type="Rhea" id="RHEA-COMP:9945"/>
        <dbReference type="ChEBI" id="CHEBI:15378"/>
        <dbReference type="ChEBI" id="CHEBI:57783"/>
        <dbReference type="ChEBI" id="CHEBI:58349"/>
        <dbReference type="ChEBI" id="CHEBI:78776"/>
        <dbReference type="ChEBI" id="CHEBI:78827"/>
        <dbReference type="EC" id="1.1.1.100"/>
    </reaction>
    <physiologicalReaction direction="right-to-left" evidence="6">
        <dbReference type="Rhea" id="RHEA:17399"/>
    </physiologicalReaction>
</comment>
<dbReference type="Pfam" id="PF13561">
    <property type="entry name" value="adh_short_C2"/>
    <property type="match status" value="1"/>
</dbReference>
<dbReference type="InterPro" id="IPR036291">
    <property type="entry name" value="NAD(P)-bd_dom_sf"/>
</dbReference>
<dbReference type="InterPro" id="IPR057326">
    <property type="entry name" value="KR_dom"/>
</dbReference>
<protein>
    <recommendedName>
        <fullName evidence="5">3-oxoacyl-[acyl-carrier-protein] reductase MabA</fullName>
    </recommendedName>
</protein>
<reference evidence="9" key="1">
    <citation type="submission" date="2016-09" db="EMBL/GenBank/DDBJ databases">
        <authorList>
            <person name="Greninger A.L."/>
            <person name="Jerome K.R."/>
            <person name="Mcnair B."/>
            <person name="Wallis C."/>
            <person name="Fang F."/>
        </authorList>
    </citation>
    <scope>NUCLEOTIDE SEQUENCE [LARGE SCALE GENOMIC DNA]</scope>
    <source>
        <strain evidence="9">BC1_M4</strain>
    </source>
</reference>
<keyword evidence="9" id="KW-1185">Reference proteome</keyword>
<evidence type="ECO:0000313" key="8">
    <source>
        <dbReference type="EMBL" id="ODR03854.1"/>
    </source>
</evidence>
<dbReference type="InterPro" id="IPR050259">
    <property type="entry name" value="SDR"/>
</dbReference>
<dbReference type="SMART" id="SM00822">
    <property type="entry name" value="PKS_KR"/>
    <property type="match status" value="1"/>
</dbReference>
<dbReference type="PANTHER" id="PTHR42879">
    <property type="entry name" value="3-OXOACYL-(ACYL-CARRIER-PROTEIN) REDUCTASE"/>
    <property type="match status" value="1"/>
</dbReference>
<dbReference type="PROSITE" id="PS00061">
    <property type="entry name" value="ADH_SHORT"/>
    <property type="match status" value="1"/>
</dbReference>
<feature type="domain" description="Ketoreductase" evidence="7">
    <location>
        <begin position="17"/>
        <end position="202"/>
    </location>
</feature>
<comment type="caution">
    <text evidence="8">The sequence shown here is derived from an EMBL/GenBank/DDBJ whole genome shotgun (WGS) entry which is preliminary data.</text>
</comment>
<dbReference type="AlphaFoldDB" id="A0A1E3SNX2"/>
<dbReference type="OrthoDB" id="286404at2"/>
<dbReference type="PANTHER" id="PTHR42879:SF2">
    <property type="entry name" value="3-OXOACYL-[ACYL-CARRIER-PROTEIN] REDUCTASE FABG"/>
    <property type="match status" value="1"/>
</dbReference>
<evidence type="ECO:0000256" key="2">
    <source>
        <dbReference type="ARBA" id="ARBA00006484"/>
    </source>
</evidence>
<dbReference type="FunFam" id="3.40.50.720:FF:000173">
    <property type="entry name" value="3-oxoacyl-[acyl-carrier protein] reductase"/>
    <property type="match status" value="1"/>
</dbReference>
<dbReference type="Proteomes" id="UP000094224">
    <property type="component" value="Unassembled WGS sequence"/>
</dbReference>
<evidence type="ECO:0000256" key="3">
    <source>
        <dbReference type="ARBA" id="ARBA00022512"/>
    </source>
</evidence>
<keyword evidence="4" id="KW-0560">Oxidoreductase</keyword>
<keyword evidence="3" id="KW-0134">Cell wall</keyword>
<evidence type="ECO:0000313" key="9">
    <source>
        <dbReference type="Proteomes" id="UP000094224"/>
    </source>
</evidence>
<gene>
    <name evidence="8" type="ORF">BHQ21_19715</name>
</gene>
<name>A0A1E3SNX2_9MYCO</name>
<comment type="similarity">
    <text evidence="2">Belongs to the short-chain dehydrogenases/reductases (SDR) family.</text>
</comment>
<dbReference type="InterPro" id="IPR020904">
    <property type="entry name" value="Sc_DH/Rdtase_CS"/>
</dbReference>
<proteinExistence type="inferred from homology"/>
<evidence type="ECO:0000256" key="5">
    <source>
        <dbReference type="ARBA" id="ARBA00040781"/>
    </source>
</evidence>
<accession>A0A1E3SNX2</accession>
<evidence type="ECO:0000256" key="4">
    <source>
        <dbReference type="ARBA" id="ARBA00023002"/>
    </source>
</evidence>
<keyword evidence="3" id="KW-0964">Secreted</keyword>
<dbReference type="InterPro" id="IPR002347">
    <property type="entry name" value="SDR_fam"/>
</dbReference>
<comment type="subcellular location">
    <subcellularLocation>
        <location evidence="1">Secreted</location>
        <location evidence="1">Cell wall</location>
    </subcellularLocation>
</comment>
<dbReference type="GO" id="GO:0004316">
    <property type="term" value="F:3-oxoacyl-[acyl-carrier-protein] reductase (NADPH) activity"/>
    <property type="evidence" value="ECO:0007669"/>
    <property type="project" value="UniProtKB-EC"/>
</dbReference>
<dbReference type="Gene3D" id="3.40.50.720">
    <property type="entry name" value="NAD(P)-binding Rossmann-like Domain"/>
    <property type="match status" value="1"/>
</dbReference>
<organism evidence="8 9">
    <name type="scientific">Mycobacterium sherrisii</name>
    <dbReference type="NCBI Taxonomy" id="243061"/>
    <lineage>
        <taxon>Bacteria</taxon>
        <taxon>Bacillati</taxon>
        <taxon>Actinomycetota</taxon>
        <taxon>Actinomycetes</taxon>
        <taxon>Mycobacteriales</taxon>
        <taxon>Mycobacteriaceae</taxon>
        <taxon>Mycobacterium</taxon>
        <taxon>Mycobacterium simiae complex</taxon>
    </lineage>
</organism>
<dbReference type="GO" id="GO:0032787">
    <property type="term" value="P:monocarboxylic acid metabolic process"/>
    <property type="evidence" value="ECO:0007669"/>
    <property type="project" value="UniProtKB-ARBA"/>
</dbReference>
<dbReference type="PRINTS" id="PR00081">
    <property type="entry name" value="GDHRDH"/>
</dbReference>
<sequence length="253" mass="26087">MERGSTLVSIAFDFTGRTAIVTGAAQGIGYQVARLFARAGARIAPFDLNADALRSAWGERSDAVAPVAVDVADPDAVTHAVSDVAAWAGSVDIAVNNAGITRDGMVWKLTPVQWRQVLDVHLGGTFNLTAAVIPHMRAGGFGRIVNVTSYTGMHGNIGQANYAAAKAGIIGFTKTVAKEVARFGITVNAISPNAATAMVADVPPDKLAELTATIPLGRFAEPVEIAPAVAFLTAEAAAYITGVILPVDGGMSM</sequence>
<dbReference type="STRING" id="243061.AWC25_16550"/>
<evidence type="ECO:0000256" key="1">
    <source>
        <dbReference type="ARBA" id="ARBA00004191"/>
    </source>
</evidence>
<evidence type="ECO:0000256" key="6">
    <source>
        <dbReference type="ARBA" id="ARBA00047400"/>
    </source>
</evidence>
<dbReference type="PRINTS" id="PR00080">
    <property type="entry name" value="SDRFAMILY"/>
</dbReference>
<dbReference type="SUPFAM" id="SSF51735">
    <property type="entry name" value="NAD(P)-binding Rossmann-fold domains"/>
    <property type="match status" value="1"/>
</dbReference>
<dbReference type="EMBL" id="MIHC01000039">
    <property type="protein sequence ID" value="ODR03854.1"/>
    <property type="molecule type" value="Genomic_DNA"/>
</dbReference>